<gene>
    <name evidence="1" type="ORF">G9Q37_13890</name>
</gene>
<dbReference type="AlphaFoldDB" id="A0A6G8IJA4"/>
<evidence type="ECO:0000313" key="1">
    <source>
        <dbReference type="EMBL" id="QIM53163.1"/>
    </source>
</evidence>
<dbReference type="EMBL" id="CP049989">
    <property type="protein sequence ID" value="QIM53163.1"/>
    <property type="molecule type" value="Genomic_DNA"/>
</dbReference>
<keyword evidence="2" id="KW-1185">Reference proteome</keyword>
<name>A0A6G8IJA4_9BURK</name>
<organism evidence="1 2">
    <name type="scientific">Hydrogenophaga crocea</name>
    <dbReference type="NCBI Taxonomy" id="2716225"/>
    <lineage>
        <taxon>Bacteria</taxon>
        <taxon>Pseudomonadati</taxon>
        <taxon>Pseudomonadota</taxon>
        <taxon>Betaproteobacteria</taxon>
        <taxon>Burkholderiales</taxon>
        <taxon>Comamonadaceae</taxon>
        <taxon>Hydrogenophaga</taxon>
    </lineage>
</organism>
<dbReference type="RefSeq" id="WP_166227969.1">
    <property type="nucleotide sequence ID" value="NZ_CP049989.1"/>
</dbReference>
<sequence length="145" mass="16364">MKERWCSACGELFQVRPQSPSQAFCAKQDCQRERKLLWQRTKRKSDPDYAANQAKASAAWAKRNPDYWRSYRARRVEGNLSESDIAGLFRQMAAIAREDASSQRSAEATTSRTRHASFAVEIPLGDFAAISLFVRLELGDGQTSS</sequence>
<reference evidence="1 2" key="1">
    <citation type="submission" date="2020-03" db="EMBL/GenBank/DDBJ databases">
        <title>Hydrogenophaga sp. nov. isolated from cyanobacterial mat.</title>
        <authorList>
            <person name="Thorat V."/>
            <person name="Kirdat K."/>
            <person name="Tiwarekar B."/>
            <person name="Costa E.D."/>
            <person name="Yadav A."/>
        </authorList>
    </citation>
    <scope>NUCLEOTIDE SEQUENCE [LARGE SCALE GENOMIC DNA]</scope>
    <source>
        <strain evidence="1 2">BA0156</strain>
    </source>
</reference>
<evidence type="ECO:0000313" key="2">
    <source>
        <dbReference type="Proteomes" id="UP000503162"/>
    </source>
</evidence>
<dbReference type="Proteomes" id="UP000503162">
    <property type="component" value="Chromosome"/>
</dbReference>
<protein>
    <submittedName>
        <fullName evidence="1">Uncharacterized protein</fullName>
    </submittedName>
</protein>
<dbReference type="KEGG" id="hcz:G9Q37_13890"/>
<accession>A0A6G8IJA4</accession>
<proteinExistence type="predicted"/>